<sequence length="256" mass="27467">SIVSCTRNSAPKCVAPRSQAGRLPEPLFAGVCFPPGRISGAASGRDGGRSGSRLRALRVHHPARRTSWGRPSSRFPPRSDPRDLRTASRRREVGAELRATGEARAVRTLGHSLLRLAGAGWRGFELASARLSGTVTCSLTGMVFPICAHGGGPLAEAQHPPPAQGFSCPQRFQVFKSCLHRRSYSISHSELRPFVCGKAFKRPGEVSLHTPAPVGLGSHLPAVFWRFQDAGQQAQHVLDHLAGRNFLDHGETAGAP</sequence>
<accession>A0A4U1EJF7</accession>
<organism evidence="2 3">
    <name type="scientific">Monodon monoceros</name>
    <name type="common">Narwhal</name>
    <name type="synonym">Ceratodon monodon</name>
    <dbReference type="NCBI Taxonomy" id="40151"/>
    <lineage>
        <taxon>Eukaryota</taxon>
        <taxon>Metazoa</taxon>
        <taxon>Chordata</taxon>
        <taxon>Craniata</taxon>
        <taxon>Vertebrata</taxon>
        <taxon>Euteleostomi</taxon>
        <taxon>Mammalia</taxon>
        <taxon>Eutheria</taxon>
        <taxon>Laurasiatheria</taxon>
        <taxon>Artiodactyla</taxon>
        <taxon>Whippomorpha</taxon>
        <taxon>Cetacea</taxon>
        <taxon>Odontoceti</taxon>
        <taxon>Monodontidae</taxon>
        <taxon>Monodon</taxon>
    </lineage>
</organism>
<evidence type="ECO:0000313" key="3">
    <source>
        <dbReference type="Proteomes" id="UP000308365"/>
    </source>
</evidence>
<evidence type="ECO:0000313" key="2">
    <source>
        <dbReference type="EMBL" id="TKC36474.1"/>
    </source>
</evidence>
<evidence type="ECO:0000256" key="1">
    <source>
        <dbReference type="SAM" id="MobiDB-lite"/>
    </source>
</evidence>
<comment type="caution">
    <text evidence="2">The sequence shown here is derived from an EMBL/GenBank/DDBJ whole genome shotgun (WGS) entry which is preliminary data.</text>
</comment>
<feature type="region of interest" description="Disordered" evidence="1">
    <location>
        <begin position="61"/>
        <end position="95"/>
    </location>
</feature>
<dbReference type="Proteomes" id="UP000308365">
    <property type="component" value="Unassembled WGS sequence"/>
</dbReference>
<dbReference type="AlphaFoldDB" id="A0A4U1EJF7"/>
<name>A0A4U1EJF7_MONMO</name>
<proteinExistence type="predicted"/>
<feature type="non-terminal residue" evidence="2">
    <location>
        <position position="1"/>
    </location>
</feature>
<dbReference type="EMBL" id="RWIC01001294">
    <property type="protein sequence ID" value="TKC36474.1"/>
    <property type="molecule type" value="Genomic_DNA"/>
</dbReference>
<feature type="compositionally biased region" description="Basic and acidic residues" evidence="1">
    <location>
        <begin position="77"/>
        <end position="95"/>
    </location>
</feature>
<protein>
    <submittedName>
        <fullName evidence="2">Uncharacterized protein</fullName>
    </submittedName>
</protein>
<reference evidence="3" key="1">
    <citation type="journal article" date="2019" name="IScience">
        <title>Narwhal Genome Reveals Long-Term Low Genetic Diversity despite Current Large Abundance Size.</title>
        <authorList>
            <person name="Westbury M.V."/>
            <person name="Petersen B."/>
            <person name="Garde E."/>
            <person name="Heide-Jorgensen M.P."/>
            <person name="Lorenzen E.D."/>
        </authorList>
    </citation>
    <scope>NUCLEOTIDE SEQUENCE [LARGE SCALE GENOMIC DNA]</scope>
</reference>
<gene>
    <name evidence="2" type="ORF">EI555_020503</name>
</gene>